<dbReference type="Pfam" id="PF02801">
    <property type="entry name" value="Ketoacyl-synt_C"/>
    <property type="match status" value="1"/>
</dbReference>
<dbReference type="PANTHER" id="PTHR43775:SF18">
    <property type="entry name" value="ENZYME, PUTATIVE (JCVI)-RELATED"/>
    <property type="match status" value="1"/>
</dbReference>
<dbReference type="Gene3D" id="3.40.47.10">
    <property type="match status" value="1"/>
</dbReference>
<evidence type="ECO:0000256" key="3">
    <source>
        <dbReference type="ARBA" id="ARBA00022679"/>
    </source>
</evidence>
<feature type="domain" description="PKS/mFAS DH" evidence="8">
    <location>
        <begin position="854"/>
        <end position="1144"/>
    </location>
</feature>
<dbReference type="Gene3D" id="3.40.50.720">
    <property type="entry name" value="NAD(P)-binding Rossmann-like Domain"/>
    <property type="match status" value="2"/>
</dbReference>
<keyword evidence="10" id="KW-1185">Reference proteome</keyword>
<dbReference type="InterPro" id="IPR036736">
    <property type="entry name" value="ACP-like_sf"/>
</dbReference>
<dbReference type="GO" id="GO:0004315">
    <property type="term" value="F:3-oxoacyl-[acyl-carrier-protein] synthase activity"/>
    <property type="evidence" value="ECO:0007669"/>
    <property type="project" value="InterPro"/>
</dbReference>
<dbReference type="InterPro" id="IPR016035">
    <property type="entry name" value="Acyl_Trfase/lysoPLipase"/>
</dbReference>
<keyword evidence="4" id="KW-0560">Oxidoreductase</keyword>
<evidence type="ECO:0000256" key="5">
    <source>
        <dbReference type="ARBA" id="ARBA00023268"/>
    </source>
</evidence>
<evidence type="ECO:0008006" key="11">
    <source>
        <dbReference type="Google" id="ProtNLM"/>
    </source>
</evidence>
<dbReference type="PROSITE" id="PS52019">
    <property type="entry name" value="PKS_MFAS_DH"/>
    <property type="match status" value="1"/>
</dbReference>
<dbReference type="SMART" id="SM00822">
    <property type="entry name" value="PKS_KR"/>
    <property type="match status" value="1"/>
</dbReference>
<dbReference type="Pfam" id="PF16197">
    <property type="entry name" value="KAsynt_C_assoc"/>
    <property type="match status" value="1"/>
</dbReference>
<accession>A0AAN6Z5D7</accession>
<dbReference type="SMART" id="SM00827">
    <property type="entry name" value="PKS_AT"/>
    <property type="match status" value="1"/>
</dbReference>
<feature type="region of interest" description="N-terminal hotdog fold" evidence="6">
    <location>
        <begin position="854"/>
        <end position="982"/>
    </location>
</feature>
<dbReference type="Proteomes" id="UP001302602">
    <property type="component" value="Unassembled WGS sequence"/>
</dbReference>
<dbReference type="GO" id="GO:0044550">
    <property type="term" value="P:secondary metabolite biosynthetic process"/>
    <property type="evidence" value="ECO:0007669"/>
    <property type="project" value="UniProtKB-ARBA"/>
</dbReference>
<dbReference type="Pfam" id="PF13602">
    <property type="entry name" value="ADH_zinc_N_2"/>
    <property type="match status" value="1"/>
</dbReference>
<dbReference type="InterPro" id="IPR014030">
    <property type="entry name" value="Ketoacyl_synth_N"/>
</dbReference>
<dbReference type="SUPFAM" id="SSF50129">
    <property type="entry name" value="GroES-like"/>
    <property type="match status" value="1"/>
</dbReference>
<dbReference type="InterPro" id="IPR056501">
    <property type="entry name" value="NAD-bd_HRPKS_sdrA"/>
</dbReference>
<dbReference type="InterPro" id="IPR050091">
    <property type="entry name" value="PKS_NRPS_Biosynth_Enz"/>
</dbReference>
<dbReference type="Gene3D" id="1.10.1200.10">
    <property type="entry name" value="ACP-like"/>
    <property type="match status" value="1"/>
</dbReference>
<reference evidence="9" key="2">
    <citation type="submission" date="2023-05" db="EMBL/GenBank/DDBJ databases">
        <authorList>
            <consortium name="Lawrence Berkeley National Laboratory"/>
            <person name="Steindorff A."/>
            <person name="Hensen N."/>
            <person name="Bonometti L."/>
            <person name="Westerberg I."/>
            <person name="Brannstrom I.O."/>
            <person name="Guillou S."/>
            <person name="Cros-Aarteil S."/>
            <person name="Calhoun S."/>
            <person name="Haridas S."/>
            <person name="Kuo A."/>
            <person name="Mondo S."/>
            <person name="Pangilinan J."/>
            <person name="Riley R."/>
            <person name="Labutti K."/>
            <person name="Andreopoulos B."/>
            <person name="Lipzen A."/>
            <person name="Chen C."/>
            <person name="Yanf M."/>
            <person name="Daum C."/>
            <person name="Ng V."/>
            <person name="Clum A."/>
            <person name="Ohm R."/>
            <person name="Martin F."/>
            <person name="Silar P."/>
            <person name="Natvig D."/>
            <person name="Lalanne C."/>
            <person name="Gautier V."/>
            <person name="Ament-Velasquez S.L."/>
            <person name="Kruys A."/>
            <person name="Hutchinson M.I."/>
            <person name="Powell A.J."/>
            <person name="Barry K."/>
            <person name="Miller A.N."/>
            <person name="Grigoriev I.V."/>
            <person name="Debuchy R."/>
            <person name="Gladieux P."/>
            <person name="Thoren M.H."/>
            <person name="Johannesson H."/>
        </authorList>
    </citation>
    <scope>NUCLEOTIDE SEQUENCE</scope>
    <source>
        <strain evidence="9">CBS 731.68</strain>
    </source>
</reference>
<keyword evidence="1" id="KW-0596">Phosphopantetheine</keyword>
<feature type="region of interest" description="C-terminal hotdog fold" evidence="6">
    <location>
        <begin position="998"/>
        <end position="1144"/>
    </location>
</feature>
<dbReference type="InterPro" id="IPR014031">
    <property type="entry name" value="Ketoacyl_synth_C"/>
</dbReference>
<keyword evidence="5" id="KW-0511">Multifunctional enzyme</keyword>
<dbReference type="Pfam" id="PF00698">
    <property type="entry name" value="Acyl_transf_1"/>
    <property type="match status" value="1"/>
</dbReference>
<sequence length="2149" mass="234318">MPVAVALWEFLMQGSVADSQPPKTRFNLSGHYDGTGRPGTIPTPGGMFLEDTDLAKFDASFFNTSYADAIAMDPQHRLLLEASIRGAKIGCLVGANTCEYEAGFTRDPEDQVPGTSIGLSRSILSNRIRHFLDITGPSITLNTACSSTLIAIDMACSYLQSHQADGMFVAGLLLFMDPGAILDSGPMGGAFSTTGRCHTVDAKADGYVRGEAINVVFLKRLSDAIRDGDPIRAVIRGTATNSEGRTPGLTYPSSKAHAHAMQAAYQRAGIANLNETGYLECHGTGTLAGDPIEVAGIASPLIIGSIKSNVGHSEPAAGLSGLIKAVLAIERGIIPGNPTFITPNPRIYFQGSRVRIVGTRIRWPTSYATRRARINSFGSGGANAHAVLEQLDSCLPESVAGTYRKRFVSSWTANQHASGLLRKNDDAESREDGRPYLLALSAHLVNPAVSCKLRDVAYTLSEKRTGHLHRAHFVAPSLEHVANITPGLVSTGKQRAQPSRIGFVFTGQGAQWSLMGKSLVETFPAAEECVRQLDRVLRDEVDPPPSWSLLEPLTEDMDAQRLRLPELAQPLTTALQLAMLAVLRDWGIQPRRVVGHSSGEIAAAAAAGRLTPSEAIKLAYFRSLASQRECTRRTSVDAERLGMLAVGASAEDVAPYLDREPSVQIACYNSPGSATLSGPQTALQRVQDAVKSGGRCVRALQVDSAYHHSEYMAPVAVEYERLMREQCQLTATDAVVHVSVFSSVSGGEMTDTADLFEHGYWRTNMVSPVRFSDALSAMVSGKHGSELLIEIGPSNALAGPVTQTLETVKGADTKVQYVSAAKRGPEAVHALLGVAGVLWACGSPADLSKANGYPDSQDAEFDKPSLIIDLPNYHQVLKLDTLPWLREYDVRGQVIFPGAGYIALAIEAIYQFHYRLQNVKFLRGLVLGNAMSSGDTSIVLGLNRAYNSPSQWHEFRILERRRDADVWSTHCVGLIRIEQHTQSTSMSPSPRGAFGPLEYAVPGSHAYRDAMVDFQWLWGDRRTCAVLSMDPAASTYGQSSYPIHLLYFDSFLQLCGFPVRQVQGSRHDGLVIVPASIDSLFVSASRAPRGHCAVSTQAYHIGVGSERDARYNKMPGGIYDPAKCSTVLVAEGHMYATFVWDVDLSLSDATGLAATLQQQQLDSVQRILDLFLHRQPSLHILEVNTNPSDTSCLWLDGTSPSSPAKRLRCENPLTMRDRHTGLPRVIFQLADPAVERFGKKTAGTADLVLLKTTSTSGEMTELRWHRISLSRTDASSDTAGDEWQTVLEHLGFSNIKLLSRQSSRVPGIVWAEIASAVPAVQPSLHGLPGSNALVSPHQWDMLQELIQKECNILWVTSGSQLEVSRPHRATSHGLLRVIRNEEPHLRIVTLDVEEHENGDYAAAVGDVEACLNHLASPAEEYRNECEFVERAGLVYTSRVLKDDQHDEVKSEHVNGRPPRWSPWSCTMLWVRAERRGVIDFLHCKEKPNAGLPPPPNEFIEVDVCAAGVNFKDVAVAMGWAAGNQHKLGLEGANIVSRVGAGVPSSAFKPGQRVVFLQKGSFANRVHVPMQAVYAIPDAMSLDVAASLPVAYLTSLYALFDLGNLKRGQRVLIHSAAGAVGNAAMQICRYMGAEIYATVGNDEKRVFLQDAFGIPSHRIFSSRTAEFERKIMEATDGHGVDLVLNSLSGDLLEASWNTVAFGGTLVKIGKRDISDQNRLPMGPFNRGASFHALDLSLFTRWGEVVARLFSRLFKLLDEGKIKPIFPLQRLGFDQVQDALIRLCLGQHIGKLVLSSGSDQPCGKPHYVQVRPAPRTATYRDDVCYLVVSGLRGLCASLAVDLAKRGVKHIATMSRSGYDDLRSQIDIRHIRNLGSQIDLAFSETTVPVVGIIQGAMVPLDRPFSSMTSRRVPCRFGRSRAWPSPGFLHLPVQYRQRAGRPRAGQHVAANAFLDSFPAYRYRLGLPAHTSNLGVVEDVGFMVDRDDVFERYKDSVMTFINEDMLCKMVQFSILQQNPQPVSSTSLEHMVTGLEIPQASHSGLRADPRFARVFTGGSGAGKNDDESKDVRALKLLLSSSVRDPGAVLDLAVKAVSAWLFKMLRLRKPVEAEQLCVYGLDSLAAVEFRNRLRSELGAVLTTLDITTTRSISMSE</sequence>
<evidence type="ECO:0000259" key="8">
    <source>
        <dbReference type="PROSITE" id="PS52019"/>
    </source>
</evidence>
<evidence type="ECO:0000256" key="2">
    <source>
        <dbReference type="ARBA" id="ARBA00022553"/>
    </source>
</evidence>
<evidence type="ECO:0000256" key="6">
    <source>
        <dbReference type="PROSITE-ProRule" id="PRU01363"/>
    </source>
</evidence>
<dbReference type="InterPro" id="IPR057326">
    <property type="entry name" value="KR_dom"/>
</dbReference>
<dbReference type="PROSITE" id="PS52004">
    <property type="entry name" value="KS3_2"/>
    <property type="match status" value="1"/>
</dbReference>
<dbReference type="CDD" id="cd05195">
    <property type="entry name" value="enoyl_red"/>
    <property type="match status" value="1"/>
</dbReference>
<dbReference type="InterPro" id="IPR049900">
    <property type="entry name" value="PKS_mFAS_DH"/>
</dbReference>
<dbReference type="GO" id="GO:0004312">
    <property type="term" value="F:fatty acid synthase activity"/>
    <property type="evidence" value="ECO:0007669"/>
    <property type="project" value="TreeGrafter"/>
</dbReference>
<dbReference type="InterPro" id="IPR016036">
    <property type="entry name" value="Malonyl_transacylase_ACP-bd"/>
</dbReference>
<dbReference type="GO" id="GO:1901336">
    <property type="term" value="P:lactone biosynthetic process"/>
    <property type="evidence" value="ECO:0007669"/>
    <property type="project" value="UniProtKB-ARBA"/>
</dbReference>
<dbReference type="SMART" id="SM00825">
    <property type="entry name" value="PKS_KS"/>
    <property type="match status" value="1"/>
</dbReference>
<comment type="caution">
    <text evidence="6">Lacks conserved residue(s) required for the propagation of feature annotation.</text>
</comment>
<dbReference type="InterPro" id="IPR049552">
    <property type="entry name" value="PKS_DH_N"/>
</dbReference>
<dbReference type="SUPFAM" id="SSF52151">
    <property type="entry name" value="FabD/lysophospholipase-like"/>
    <property type="match status" value="1"/>
</dbReference>
<dbReference type="FunFam" id="3.40.50.720:FF:000209">
    <property type="entry name" value="Polyketide synthase Pks12"/>
    <property type="match status" value="1"/>
</dbReference>
<dbReference type="RefSeq" id="XP_062649642.1">
    <property type="nucleotide sequence ID" value="XM_062795130.1"/>
</dbReference>
<gene>
    <name evidence="9" type="ORF">N657DRAFT_662264</name>
</gene>
<dbReference type="SMART" id="SM00829">
    <property type="entry name" value="PKS_ER"/>
    <property type="match status" value="1"/>
</dbReference>
<keyword evidence="2" id="KW-0597">Phosphoprotein</keyword>
<dbReference type="Pfam" id="PF23114">
    <property type="entry name" value="NAD-bd_HRPKS_sdrA"/>
    <property type="match status" value="1"/>
</dbReference>
<dbReference type="EMBL" id="MU853225">
    <property type="protein sequence ID" value="KAK4125871.1"/>
    <property type="molecule type" value="Genomic_DNA"/>
</dbReference>
<dbReference type="SMART" id="SM00826">
    <property type="entry name" value="PKS_DH"/>
    <property type="match status" value="1"/>
</dbReference>
<keyword evidence="3" id="KW-0808">Transferase</keyword>
<dbReference type="InterPro" id="IPR032821">
    <property type="entry name" value="PKS_assoc"/>
</dbReference>
<evidence type="ECO:0000259" key="7">
    <source>
        <dbReference type="PROSITE" id="PS52004"/>
    </source>
</evidence>
<dbReference type="GeneID" id="87831899"/>
<dbReference type="GO" id="GO:0006633">
    <property type="term" value="P:fatty acid biosynthetic process"/>
    <property type="evidence" value="ECO:0007669"/>
    <property type="project" value="InterPro"/>
</dbReference>
<dbReference type="InterPro" id="IPR020843">
    <property type="entry name" value="ER"/>
</dbReference>
<dbReference type="GO" id="GO:0016491">
    <property type="term" value="F:oxidoreductase activity"/>
    <property type="evidence" value="ECO:0007669"/>
    <property type="project" value="UniProtKB-KW"/>
</dbReference>
<dbReference type="InterPro" id="IPR042104">
    <property type="entry name" value="PKS_dehydratase_sf"/>
</dbReference>
<feature type="domain" description="Ketosynthase family 3 (KS3)" evidence="7">
    <location>
        <begin position="1"/>
        <end position="390"/>
    </location>
</feature>
<dbReference type="Gene3D" id="3.90.180.10">
    <property type="entry name" value="Medium-chain alcohol dehydrogenases, catalytic domain"/>
    <property type="match status" value="1"/>
</dbReference>
<evidence type="ECO:0000256" key="4">
    <source>
        <dbReference type="ARBA" id="ARBA00023002"/>
    </source>
</evidence>
<dbReference type="PROSITE" id="PS00606">
    <property type="entry name" value="KS3_1"/>
    <property type="match status" value="1"/>
</dbReference>
<comment type="caution">
    <text evidence="9">The sequence shown here is derived from an EMBL/GenBank/DDBJ whole genome shotgun (WGS) entry which is preliminary data.</text>
</comment>
<evidence type="ECO:0000256" key="1">
    <source>
        <dbReference type="ARBA" id="ARBA00022450"/>
    </source>
</evidence>
<dbReference type="InterPro" id="IPR016039">
    <property type="entry name" value="Thiolase-like"/>
</dbReference>
<dbReference type="InterPro" id="IPR018201">
    <property type="entry name" value="Ketoacyl_synth_AS"/>
</dbReference>
<reference evidence="9" key="1">
    <citation type="journal article" date="2023" name="Mol. Phylogenet. Evol.">
        <title>Genome-scale phylogeny and comparative genomics of the fungal order Sordariales.</title>
        <authorList>
            <person name="Hensen N."/>
            <person name="Bonometti L."/>
            <person name="Westerberg I."/>
            <person name="Brannstrom I.O."/>
            <person name="Guillou S."/>
            <person name="Cros-Aarteil S."/>
            <person name="Calhoun S."/>
            <person name="Haridas S."/>
            <person name="Kuo A."/>
            <person name="Mondo S."/>
            <person name="Pangilinan J."/>
            <person name="Riley R."/>
            <person name="LaButti K."/>
            <person name="Andreopoulos B."/>
            <person name="Lipzen A."/>
            <person name="Chen C."/>
            <person name="Yan M."/>
            <person name="Daum C."/>
            <person name="Ng V."/>
            <person name="Clum A."/>
            <person name="Steindorff A."/>
            <person name="Ohm R.A."/>
            <person name="Martin F."/>
            <person name="Silar P."/>
            <person name="Natvig D.O."/>
            <person name="Lalanne C."/>
            <person name="Gautier V."/>
            <person name="Ament-Velasquez S.L."/>
            <person name="Kruys A."/>
            <person name="Hutchinson M.I."/>
            <person name="Powell A.J."/>
            <person name="Barry K."/>
            <person name="Miller A.N."/>
            <person name="Grigoriev I.V."/>
            <person name="Debuchy R."/>
            <person name="Gladieux P."/>
            <person name="Hiltunen Thoren M."/>
            <person name="Johannesson H."/>
        </authorList>
    </citation>
    <scope>NUCLEOTIDE SEQUENCE</scope>
    <source>
        <strain evidence="9">CBS 731.68</strain>
    </source>
</reference>
<dbReference type="InterPro" id="IPR011032">
    <property type="entry name" value="GroES-like_sf"/>
</dbReference>
<dbReference type="Pfam" id="PF21089">
    <property type="entry name" value="PKS_DH_N"/>
    <property type="match status" value="1"/>
</dbReference>
<name>A0AAN6Z5D7_9PEZI</name>
<dbReference type="InterPro" id="IPR036291">
    <property type="entry name" value="NAD(P)-bd_dom_sf"/>
</dbReference>
<dbReference type="Gene3D" id="3.10.129.110">
    <property type="entry name" value="Polyketide synthase dehydratase"/>
    <property type="match status" value="1"/>
</dbReference>
<dbReference type="CDD" id="cd00833">
    <property type="entry name" value="PKS"/>
    <property type="match status" value="1"/>
</dbReference>
<dbReference type="Gene3D" id="3.40.366.10">
    <property type="entry name" value="Malonyl-Coenzyme A Acyl Carrier Protein, domain 2"/>
    <property type="match status" value="1"/>
</dbReference>
<dbReference type="SUPFAM" id="SSF51735">
    <property type="entry name" value="NAD(P)-binding Rossmann-fold domains"/>
    <property type="match status" value="2"/>
</dbReference>
<dbReference type="SUPFAM" id="SSF55048">
    <property type="entry name" value="Probable ACP-binding domain of malonyl-CoA ACP transacylase"/>
    <property type="match status" value="1"/>
</dbReference>
<evidence type="ECO:0000313" key="9">
    <source>
        <dbReference type="EMBL" id="KAK4125871.1"/>
    </source>
</evidence>
<dbReference type="SUPFAM" id="SSF53901">
    <property type="entry name" value="Thiolase-like"/>
    <property type="match status" value="1"/>
</dbReference>
<dbReference type="InterPro" id="IPR020841">
    <property type="entry name" value="PKS_Beta-ketoAc_synthase_dom"/>
</dbReference>
<organism evidence="9 10">
    <name type="scientific">Parathielavia appendiculata</name>
    <dbReference type="NCBI Taxonomy" id="2587402"/>
    <lineage>
        <taxon>Eukaryota</taxon>
        <taxon>Fungi</taxon>
        <taxon>Dikarya</taxon>
        <taxon>Ascomycota</taxon>
        <taxon>Pezizomycotina</taxon>
        <taxon>Sordariomycetes</taxon>
        <taxon>Sordariomycetidae</taxon>
        <taxon>Sordariales</taxon>
        <taxon>Chaetomiaceae</taxon>
        <taxon>Parathielavia</taxon>
    </lineage>
</organism>
<dbReference type="InterPro" id="IPR020807">
    <property type="entry name" value="PKS_DH"/>
</dbReference>
<dbReference type="Gene3D" id="3.30.70.3290">
    <property type="match status" value="1"/>
</dbReference>
<protein>
    <recommendedName>
        <fullName evidence="11">Carrier domain-containing protein</fullName>
    </recommendedName>
</protein>
<dbReference type="Pfam" id="PF00109">
    <property type="entry name" value="ketoacyl-synt"/>
    <property type="match status" value="1"/>
</dbReference>
<dbReference type="InterPro" id="IPR014043">
    <property type="entry name" value="Acyl_transferase_dom"/>
</dbReference>
<dbReference type="PANTHER" id="PTHR43775">
    <property type="entry name" value="FATTY ACID SYNTHASE"/>
    <property type="match status" value="1"/>
</dbReference>
<proteinExistence type="predicted"/>
<dbReference type="InterPro" id="IPR001227">
    <property type="entry name" value="Ac_transferase_dom_sf"/>
</dbReference>
<evidence type="ECO:0000313" key="10">
    <source>
        <dbReference type="Proteomes" id="UP001302602"/>
    </source>
</evidence>